<evidence type="ECO:0000313" key="2">
    <source>
        <dbReference type="Proteomes" id="UP000054495"/>
    </source>
</evidence>
<keyword evidence="2" id="KW-1185">Reference proteome</keyword>
<dbReference type="AlphaFoldDB" id="A0A0D6LU34"/>
<accession>A0A0D6LU34</accession>
<protein>
    <submittedName>
        <fullName evidence="1">Uncharacterized protein</fullName>
    </submittedName>
</protein>
<dbReference type="EMBL" id="KE124896">
    <property type="protein sequence ID" value="EPB75575.1"/>
    <property type="molecule type" value="Genomic_DNA"/>
</dbReference>
<evidence type="ECO:0000313" key="1">
    <source>
        <dbReference type="EMBL" id="EPB75575.1"/>
    </source>
</evidence>
<dbReference type="InterPro" id="IPR005312">
    <property type="entry name" value="DUF1759"/>
</dbReference>
<dbReference type="Pfam" id="PF03564">
    <property type="entry name" value="DUF1759"/>
    <property type="match status" value="1"/>
</dbReference>
<organism evidence="1 2">
    <name type="scientific">Ancylostoma ceylanicum</name>
    <dbReference type="NCBI Taxonomy" id="53326"/>
    <lineage>
        <taxon>Eukaryota</taxon>
        <taxon>Metazoa</taxon>
        <taxon>Ecdysozoa</taxon>
        <taxon>Nematoda</taxon>
        <taxon>Chromadorea</taxon>
        <taxon>Rhabditida</taxon>
        <taxon>Rhabditina</taxon>
        <taxon>Rhabditomorpha</taxon>
        <taxon>Strongyloidea</taxon>
        <taxon>Ancylostomatidae</taxon>
        <taxon>Ancylostomatinae</taxon>
        <taxon>Ancylostoma</taxon>
    </lineage>
</organism>
<dbReference type="Proteomes" id="UP000054495">
    <property type="component" value="Unassembled WGS sequence"/>
</dbReference>
<gene>
    <name evidence="1" type="ORF">ANCCEY_05352</name>
</gene>
<name>A0A0D6LU34_9BILA</name>
<sequence length="140" mass="16176">MNLKLSPTFGELLIHCFQSLDEELNPRPTLQRDAKESVKQFELSGNTYPIVIEHLREEYGDTQALVNQPLHKLGSTTARNERLEEQEKLCEQPHSIVSQLHLIGEHIENTFLQKQLLAKLSVDIQRHISRQKESHESDNT</sequence>
<proteinExistence type="predicted"/>
<reference evidence="1 2" key="1">
    <citation type="submission" date="2013-05" db="EMBL/GenBank/DDBJ databases">
        <title>Draft genome of the parasitic nematode Anyclostoma ceylanicum.</title>
        <authorList>
            <person name="Mitreva M."/>
        </authorList>
    </citation>
    <scope>NUCLEOTIDE SEQUENCE [LARGE SCALE GENOMIC DNA]</scope>
</reference>